<keyword evidence="3" id="KW-1185">Reference proteome</keyword>
<evidence type="ECO:0000313" key="2">
    <source>
        <dbReference type="EMBL" id="MBC5995827.1"/>
    </source>
</evidence>
<comment type="caution">
    <text evidence="2">The sequence shown here is derived from an EMBL/GenBank/DDBJ whole genome shotgun (WGS) entry which is preliminary data.</text>
</comment>
<evidence type="ECO:0000313" key="3">
    <source>
        <dbReference type="Proteomes" id="UP000609849"/>
    </source>
</evidence>
<dbReference type="InterPro" id="IPR002126">
    <property type="entry name" value="Cadherin-like_dom"/>
</dbReference>
<organism evidence="2 3">
    <name type="scientific">Romboutsia faecis</name>
    <dbReference type="NCBI Taxonomy" id="2764597"/>
    <lineage>
        <taxon>Bacteria</taxon>
        <taxon>Bacillati</taxon>
        <taxon>Bacillota</taxon>
        <taxon>Clostridia</taxon>
        <taxon>Peptostreptococcales</taxon>
        <taxon>Peptostreptococcaceae</taxon>
        <taxon>Romboutsia</taxon>
    </lineage>
</organism>
<dbReference type="PROSITE" id="PS50268">
    <property type="entry name" value="CADHERIN_2"/>
    <property type="match status" value="1"/>
</dbReference>
<protein>
    <recommendedName>
        <fullName evidence="1">Cadherin domain-containing protein</fullName>
    </recommendedName>
</protein>
<evidence type="ECO:0000259" key="1">
    <source>
        <dbReference type="PROSITE" id="PS50268"/>
    </source>
</evidence>
<dbReference type="Proteomes" id="UP000609849">
    <property type="component" value="Unassembled WGS sequence"/>
</dbReference>
<name>A0ABR7JM32_9FIRM</name>
<dbReference type="EMBL" id="JACRWE010000002">
    <property type="protein sequence ID" value="MBC5995827.1"/>
    <property type="molecule type" value="Genomic_DNA"/>
</dbReference>
<proteinExistence type="predicted"/>
<feature type="domain" description="Cadherin" evidence="1">
    <location>
        <begin position="44"/>
        <end position="152"/>
    </location>
</feature>
<sequence length="241" mass="27623">MSKNNENKIILITCILTVGLVGGFTLSQGEVKFKVKDNYQSEAATSEDILQENIDPYSIVRTLEDDGNFTIMAYQNKELTDDDIISLVKYVKKENSDIKDNYKINIYSDESSVDLDDNKNLELVVKVVDEDKISVNKRYSDIDNESVEVPEYSLVSVKNVYDEENNNETLKTKIDIVLEEMQSPKEALSKIKAIGTYTRGVRSTYDILNIIAYTSDEKNEYWEYSGHYKNDIVYGRVINLK</sequence>
<gene>
    <name evidence="2" type="ORF">H8923_03575</name>
</gene>
<reference evidence="2 3" key="1">
    <citation type="submission" date="2020-08" db="EMBL/GenBank/DDBJ databases">
        <authorList>
            <person name="Liu C."/>
            <person name="Sun Q."/>
        </authorList>
    </citation>
    <scope>NUCLEOTIDE SEQUENCE [LARGE SCALE GENOMIC DNA]</scope>
    <source>
        <strain evidence="2 3">NSJ-18</strain>
    </source>
</reference>
<dbReference type="RefSeq" id="WP_153923711.1">
    <property type="nucleotide sequence ID" value="NZ_JACRWE010000002.1"/>
</dbReference>
<accession>A0ABR7JM32</accession>